<evidence type="ECO:0000256" key="4">
    <source>
        <dbReference type="SAM" id="Phobius"/>
    </source>
</evidence>
<keyword evidence="4" id="KW-0812">Transmembrane</keyword>
<dbReference type="Pfam" id="PF00501">
    <property type="entry name" value="AMP-binding"/>
    <property type="match status" value="1"/>
</dbReference>
<dbReference type="PANTHER" id="PTHR45527">
    <property type="entry name" value="NONRIBOSOMAL PEPTIDE SYNTHETASE"/>
    <property type="match status" value="1"/>
</dbReference>
<dbReference type="Gene3D" id="3.40.50.1820">
    <property type="entry name" value="alpha/beta hydrolase"/>
    <property type="match status" value="1"/>
</dbReference>
<dbReference type="InterPro" id="IPR010071">
    <property type="entry name" value="AA_adenyl_dom"/>
</dbReference>
<keyword evidence="2" id="KW-0596">Phosphopantetheine</keyword>
<dbReference type="InterPro" id="IPR009081">
    <property type="entry name" value="PP-bd_ACP"/>
</dbReference>
<dbReference type="Gene3D" id="3.40.50.980">
    <property type="match status" value="2"/>
</dbReference>
<dbReference type="KEGG" id="mur:EQY75_04740"/>
<dbReference type="EMBL" id="CP035544">
    <property type="protein sequence ID" value="QBA63904.1"/>
    <property type="molecule type" value="Genomic_DNA"/>
</dbReference>
<dbReference type="Gene3D" id="1.10.1200.10">
    <property type="entry name" value="ACP-like"/>
    <property type="match status" value="1"/>
</dbReference>
<accession>A0A411E8P6</accession>
<sequence>MKETKDLVKSKFNPFDGPTIERVMHINQSQAEIWVACQIGEDEANRGYNESVSLILKGELQLNILEQSVNEIIQRHQCLRAVFSADGRFMSVLQQIPQKLYFKDLSTLPENKKEEEVEQFLLQEANHIFDLVKGPLARYSLLKLSNQTYRFTLTAHHIVCDGWSIGIFLEELGALYSAKVLNRMPQLPEPIVFESYIDLEQKFLKSDSFKLTENFWLKQFKSPIPQVTLPTDNPRPKLRTYKSARLDFPIEKELLNALKATGVRHGCSFVTTLLAAFEIFLFRQTGQSDVIVGLPAAGQAATGMMQLIGHCVNLLPLRSKIDPNISFSTYLKERKPSLFDAYDHQQFSFGQLLQKLNVSRDPSRVPLVPVVFNIDFGMTSNVSFAGLDYELISNPRTFESFELFLNAMGSEEELILEWSYNSTLFSSESVEQMMGSFKEVLNRITDNPDIAIGDLTEVDNQSFNKLNDTSVTYPDIPLHELISKQAKVFSNKEAIKFGHEVITYEELEKKVNQLSQNLIEHGVQPMDHVAVALPRSIELVVTLLSIMKCGASYIPLDPNYPSARLDFMLKDSESKFLITTKDFLKSFTTDSKVLSIEELFSSLAQYPNTPPNVSVDTGRISYLMYTSGSTGKPKGVMVTHKNLVNFLFSMMSEPGIEESDRLLSITTISFDIAGLEIFLPLLKGATLVMADDETAKDSRLLLELLENENITMLQATPTSWQMLLDVGWDRHLSIKAVCGGEALPLGLAKKILDRVNELWNVYGPTETTIWSSVKQIGKEDSVITIGHPIANTQLYILNEQGNLVPPNTIGEICIAGDGVSEGYWKRPELTNEKFISNPFNKTSVLYRTGDLGKLLLSGEVQCLGRIDQQVKIRGHRIELSEIEQVLDSLDDVNSSVVVVNNDLLVANIIPKNSEKISNDNIDHWKTYLKETLPAHMVPHRFVFMDEFPTTLNGKIDRKTLTNSILFKTDKQETADLTESEKIISTIWQDVLNIEKIDRHNDFFELGGHSLLAVRIMSQIEKQTGNRLPLAALLEYPTISKLAAYMNKEYISWDSLVPLNTNGSKNPIFIVHGANYNVLIFKTLAENLAEDQPVYALQAKGLSGEVEPHDSIEDMAAHYISEILSICPEKPINLAGFSMGGVIAYEMAKQLRAKGKVVKTLSLFDSYVYPNYYFKNPILKKFTWFLYAIAQLIFMVFNMFSSKKNFERRVQLLKIYFNGLFLRIRLGSEKQRQLQFNRTSRIDKMHNRAFMRYSIEPENMAVDLFRSSKNIYFAHDYKYLGWKQVAKGGIRKHTLPGNHSEMFLSPVVEEFANKLQEVLDNYEAE</sequence>
<dbReference type="GO" id="GO:0043041">
    <property type="term" value="P:amino acid activation for nonribosomal peptide biosynthetic process"/>
    <property type="evidence" value="ECO:0007669"/>
    <property type="project" value="TreeGrafter"/>
</dbReference>
<dbReference type="Gene3D" id="3.30.300.30">
    <property type="match status" value="1"/>
</dbReference>
<dbReference type="RefSeq" id="WP_129603336.1">
    <property type="nucleotide sequence ID" value="NZ_CP035544.1"/>
</dbReference>
<dbReference type="Pfam" id="PF13193">
    <property type="entry name" value="AMP-binding_C"/>
    <property type="match status" value="1"/>
</dbReference>
<dbReference type="InterPro" id="IPR036736">
    <property type="entry name" value="ACP-like_sf"/>
</dbReference>
<dbReference type="InterPro" id="IPR001031">
    <property type="entry name" value="Thioesterase"/>
</dbReference>
<dbReference type="SMART" id="SM00823">
    <property type="entry name" value="PKS_PP"/>
    <property type="match status" value="1"/>
</dbReference>
<gene>
    <name evidence="6" type="ORF">EQY75_04740</name>
</gene>
<dbReference type="Gene3D" id="3.30.559.30">
    <property type="entry name" value="Nonribosomal peptide synthetase, condensation domain"/>
    <property type="match status" value="1"/>
</dbReference>
<organism evidence="6 7">
    <name type="scientific">Muriicola soli</name>
    <dbReference type="NCBI Taxonomy" id="2507538"/>
    <lineage>
        <taxon>Bacteria</taxon>
        <taxon>Pseudomonadati</taxon>
        <taxon>Bacteroidota</taxon>
        <taxon>Flavobacteriia</taxon>
        <taxon>Flavobacteriales</taxon>
        <taxon>Flavobacteriaceae</taxon>
        <taxon>Muriicola</taxon>
    </lineage>
</organism>
<dbReference type="InterPro" id="IPR001242">
    <property type="entry name" value="Condensation_dom"/>
</dbReference>
<dbReference type="Gene3D" id="3.30.559.10">
    <property type="entry name" value="Chloramphenicol acetyltransferase-like domain"/>
    <property type="match status" value="1"/>
</dbReference>
<dbReference type="GO" id="GO:0005737">
    <property type="term" value="C:cytoplasm"/>
    <property type="evidence" value="ECO:0007669"/>
    <property type="project" value="TreeGrafter"/>
</dbReference>
<dbReference type="OrthoDB" id="9778690at2"/>
<dbReference type="InterPro" id="IPR020845">
    <property type="entry name" value="AMP-binding_CS"/>
</dbReference>
<dbReference type="PANTHER" id="PTHR45527:SF1">
    <property type="entry name" value="FATTY ACID SYNTHASE"/>
    <property type="match status" value="1"/>
</dbReference>
<dbReference type="InterPro" id="IPR029058">
    <property type="entry name" value="AB_hydrolase_fold"/>
</dbReference>
<dbReference type="SUPFAM" id="SSF53474">
    <property type="entry name" value="alpha/beta-Hydrolases"/>
    <property type="match status" value="1"/>
</dbReference>
<dbReference type="PROSITE" id="PS50075">
    <property type="entry name" value="CARRIER"/>
    <property type="match status" value="1"/>
</dbReference>
<feature type="domain" description="Carrier" evidence="5">
    <location>
        <begin position="974"/>
        <end position="1049"/>
    </location>
</feature>
<dbReference type="NCBIfam" id="TIGR01733">
    <property type="entry name" value="AA-adenyl-dom"/>
    <property type="match status" value="1"/>
</dbReference>
<dbReference type="InterPro" id="IPR045851">
    <property type="entry name" value="AMP-bd_C_sf"/>
</dbReference>
<dbReference type="InterPro" id="IPR023213">
    <property type="entry name" value="CAT-like_dom_sf"/>
</dbReference>
<dbReference type="PROSITE" id="PS00455">
    <property type="entry name" value="AMP_BINDING"/>
    <property type="match status" value="1"/>
</dbReference>
<dbReference type="FunFam" id="3.40.50.980:FF:000001">
    <property type="entry name" value="Non-ribosomal peptide synthetase"/>
    <property type="match status" value="1"/>
</dbReference>
<evidence type="ECO:0000259" key="5">
    <source>
        <dbReference type="PROSITE" id="PS50075"/>
    </source>
</evidence>
<dbReference type="Pfam" id="PF00975">
    <property type="entry name" value="Thioesterase"/>
    <property type="match status" value="1"/>
</dbReference>
<dbReference type="FunFam" id="1.10.1200.10:FF:000005">
    <property type="entry name" value="Nonribosomal peptide synthetase 1"/>
    <property type="match status" value="1"/>
</dbReference>
<dbReference type="Proteomes" id="UP000290889">
    <property type="component" value="Chromosome"/>
</dbReference>
<reference evidence="6 7" key="1">
    <citation type="submission" date="2019-01" db="EMBL/GenBank/DDBJ databases">
        <title>Muriicola soli sp. nov., isolated from soil.</title>
        <authorList>
            <person name="Kang H.J."/>
            <person name="Kim S.B."/>
        </authorList>
    </citation>
    <scope>NUCLEOTIDE SEQUENCE [LARGE SCALE GENOMIC DNA]</scope>
    <source>
        <strain evidence="6 7">MMS17-SY002</strain>
    </source>
</reference>
<dbReference type="Pfam" id="PF00668">
    <property type="entry name" value="Condensation"/>
    <property type="match status" value="1"/>
</dbReference>
<dbReference type="InterPro" id="IPR025110">
    <property type="entry name" value="AMP-bd_C"/>
</dbReference>
<dbReference type="GO" id="GO:0003824">
    <property type="term" value="F:catalytic activity"/>
    <property type="evidence" value="ECO:0007669"/>
    <property type="project" value="InterPro"/>
</dbReference>
<dbReference type="SUPFAM" id="SSF56801">
    <property type="entry name" value="Acetyl-CoA synthetase-like"/>
    <property type="match status" value="1"/>
</dbReference>
<keyword evidence="4" id="KW-0472">Membrane</keyword>
<dbReference type="FunFam" id="3.40.50.12780:FF:000012">
    <property type="entry name" value="Non-ribosomal peptide synthetase"/>
    <property type="match status" value="1"/>
</dbReference>
<dbReference type="Gene3D" id="2.30.38.10">
    <property type="entry name" value="Luciferase, Domain 3"/>
    <property type="match status" value="1"/>
</dbReference>
<keyword evidence="3" id="KW-0597">Phosphoprotein</keyword>
<name>A0A411E8P6_9FLAO</name>
<keyword evidence="4" id="KW-1133">Transmembrane helix</keyword>
<evidence type="ECO:0000256" key="1">
    <source>
        <dbReference type="ARBA" id="ARBA00001957"/>
    </source>
</evidence>
<evidence type="ECO:0000256" key="3">
    <source>
        <dbReference type="ARBA" id="ARBA00022553"/>
    </source>
</evidence>
<dbReference type="Pfam" id="PF00550">
    <property type="entry name" value="PP-binding"/>
    <property type="match status" value="1"/>
</dbReference>
<dbReference type="InterPro" id="IPR000873">
    <property type="entry name" value="AMP-dep_synth/lig_dom"/>
</dbReference>
<dbReference type="CDD" id="cd19531">
    <property type="entry name" value="LCL_NRPS-like"/>
    <property type="match status" value="1"/>
</dbReference>
<dbReference type="SUPFAM" id="SSF52777">
    <property type="entry name" value="CoA-dependent acyltransferases"/>
    <property type="match status" value="2"/>
</dbReference>
<feature type="transmembrane region" description="Helical" evidence="4">
    <location>
        <begin position="1181"/>
        <end position="1199"/>
    </location>
</feature>
<dbReference type="SUPFAM" id="SSF47336">
    <property type="entry name" value="ACP-like"/>
    <property type="match status" value="1"/>
</dbReference>
<protein>
    <submittedName>
        <fullName evidence="6">Amino acid adenylation domain-containing protein</fullName>
    </submittedName>
</protein>
<keyword evidence="7" id="KW-1185">Reference proteome</keyword>
<evidence type="ECO:0000313" key="6">
    <source>
        <dbReference type="EMBL" id="QBA63904.1"/>
    </source>
</evidence>
<dbReference type="InterPro" id="IPR020806">
    <property type="entry name" value="PKS_PP-bd"/>
</dbReference>
<dbReference type="GO" id="GO:0031177">
    <property type="term" value="F:phosphopantetheine binding"/>
    <property type="evidence" value="ECO:0007669"/>
    <property type="project" value="InterPro"/>
</dbReference>
<comment type="cofactor">
    <cofactor evidence="1">
        <name>pantetheine 4'-phosphate</name>
        <dbReference type="ChEBI" id="CHEBI:47942"/>
    </cofactor>
</comment>
<proteinExistence type="predicted"/>
<evidence type="ECO:0000256" key="2">
    <source>
        <dbReference type="ARBA" id="ARBA00022450"/>
    </source>
</evidence>
<dbReference type="GO" id="GO:0044550">
    <property type="term" value="P:secondary metabolite biosynthetic process"/>
    <property type="evidence" value="ECO:0007669"/>
    <property type="project" value="TreeGrafter"/>
</dbReference>
<evidence type="ECO:0000313" key="7">
    <source>
        <dbReference type="Proteomes" id="UP000290889"/>
    </source>
</evidence>